<reference evidence="2 3" key="1">
    <citation type="journal article" date="2020" name="ISME J.">
        <title>Uncovering the hidden diversity of litter-decomposition mechanisms in mushroom-forming fungi.</title>
        <authorList>
            <person name="Floudas D."/>
            <person name="Bentzer J."/>
            <person name="Ahren D."/>
            <person name="Johansson T."/>
            <person name="Persson P."/>
            <person name="Tunlid A."/>
        </authorList>
    </citation>
    <scope>NUCLEOTIDE SEQUENCE [LARGE SCALE GENOMIC DNA]</scope>
    <source>
        <strain evidence="2 3">CBS 406.79</strain>
    </source>
</reference>
<comment type="caution">
    <text evidence="2">The sequence shown here is derived from an EMBL/GenBank/DDBJ whole genome shotgun (WGS) entry which is preliminary data.</text>
</comment>
<feature type="region of interest" description="Disordered" evidence="1">
    <location>
        <begin position="390"/>
        <end position="425"/>
    </location>
</feature>
<dbReference type="AlphaFoldDB" id="A0A8H5M6U8"/>
<feature type="region of interest" description="Disordered" evidence="1">
    <location>
        <begin position="1"/>
        <end position="23"/>
    </location>
</feature>
<dbReference type="PANTHER" id="PTHR38887:SF1">
    <property type="entry name" value="RAS MODIFICATION PROTEIN ERF4"/>
    <property type="match status" value="1"/>
</dbReference>
<keyword evidence="3" id="KW-1185">Reference proteome</keyword>
<name>A0A8H5M6U8_9AGAR</name>
<feature type="region of interest" description="Disordered" evidence="1">
    <location>
        <begin position="336"/>
        <end position="374"/>
    </location>
</feature>
<organism evidence="2 3">
    <name type="scientific">Collybiopsis confluens</name>
    <dbReference type="NCBI Taxonomy" id="2823264"/>
    <lineage>
        <taxon>Eukaryota</taxon>
        <taxon>Fungi</taxon>
        <taxon>Dikarya</taxon>
        <taxon>Basidiomycota</taxon>
        <taxon>Agaricomycotina</taxon>
        <taxon>Agaricomycetes</taxon>
        <taxon>Agaricomycetidae</taxon>
        <taxon>Agaricales</taxon>
        <taxon>Marasmiineae</taxon>
        <taxon>Omphalotaceae</taxon>
        <taxon>Collybiopsis</taxon>
    </lineage>
</organism>
<evidence type="ECO:0000313" key="2">
    <source>
        <dbReference type="EMBL" id="KAF5382851.1"/>
    </source>
</evidence>
<dbReference type="OrthoDB" id="3068835at2759"/>
<evidence type="ECO:0000313" key="3">
    <source>
        <dbReference type="Proteomes" id="UP000518752"/>
    </source>
</evidence>
<dbReference type="Proteomes" id="UP000518752">
    <property type="component" value="Unassembled WGS sequence"/>
</dbReference>
<dbReference type="EMBL" id="JAACJN010000050">
    <property type="protein sequence ID" value="KAF5382851.1"/>
    <property type="molecule type" value="Genomic_DNA"/>
</dbReference>
<proteinExistence type="predicted"/>
<feature type="region of interest" description="Disordered" evidence="1">
    <location>
        <begin position="497"/>
        <end position="533"/>
    </location>
</feature>
<accession>A0A8H5M6U8</accession>
<sequence>MSYSRPAYPPPQQVYSGSSTGSAQSSNAAAKSTGFKLTRDADILISTYIPAATSTEVPPYRPDDVPRLLPLCIPRLSVSADPASAFARGYNPALETVGITQEMFVSFIDGLNLAIVASPPLRVVNLAGQIIGFVPYHWAMIASIAITTGAQVGSRVLSKTLTDRYLRAANRNIFKPRGLSVRLCTTPAMLRLVAPPGSQSGSGETSKTRETANKIGRGVSTVILKLPIPIVGPIAQRIIHAVADKPPPVAPSGNSGDPINSPTLMRRLALLEHTFPGATLPVYTQGIPPPAKPQGAMEIINSWGLKLDAYKDNKKEKRNEERRRAWAQIQAAGVATGDYPYNDRRGPRRPISPSRSPRPGPMAMPTPMVGGGATGMSYSDGYMPDHRTARRAEREAYQTERKAYQTERKAYQTERKAYRKMEKGQRKSLITGMSKAEQRVANADLLEHWTTSNVLWIVVMPSVKDEVIADIEIAENVENEEQVDEKMWGMAMKLEKDQLEEDVESEEEWEDELAMDDAQRASSSSQLLPPKSS</sequence>
<feature type="compositionally biased region" description="Acidic residues" evidence="1">
    <location>
        <begin position="498"/>
        <end position="515"/>
    </location>
</feature>
<protein>
    <submittedName>
        <fullName evidence="2">Uncharacterized protein</fullName>
    </submittedName>
</protein>
<evidence type="ECO:0000256" key="1">
    <source>
        <dbReference type="SAM" id="MobiDB-lite"/>
    </source>
</evidence>
<gene>
    <name evidence="2" type="ORF">D9757_007294</name>
</gene>
<dbReference type="PANTHER" id="PTHR38887">
    <property type="entry name" value="CHROMOSOME 21, WHOLE GENOME SHOTGUN SEQUENCE"/>
    <property type="match status" value="1"/>
</dbReference>
<dbReference type="InterPro" id="IPR053221">
    <property type="entry name" value="Burnettramic_acid_biosynth"/>
</dbReference>
<feature type="compositionally biased region" description="Low complexity" evidence="1">
    <location>
        <begin position="522"/>
        <end position="533"/>
    </location>
</feature>